<dbReference type="GO" id="GO:0008171">
    <property type="term" value="F:O-methyltransferase activity"/>
    <property type="evidence" value="ECO:0007669"/>
    <property type="project" value="InterPro"/>
</dbReference>
<accession>A0AAV7EIQ5</accession>
<dbReference type="PIRSF" id="PIRSF005739">
    <property type="entry name" value="O-mtase"/>
    <property type="match status" value="1"/>
</dbReference>
<sequence>MGLERYSEEIMNLQIGKEDVDNVGYDDDRVEAQARLWEHIYGFARTLVLRSAVEMRLPDIINGNGGQPISLSQLAAGLPFPDPNPDSLYRLMRFLVYMKIFNESTDVANGERVLLYGLEPAGRLLLRDAEKSMAPIILWGSHPDFTLPWHYMKEGLTTKDDATAFEKAMGMTLWDYLAGDPVKSEMFNQVMASESRLLTSSLVRGCEEMFKGLESLVDVGGGNGTTITAISKAFPHLKCAVFDLPHVISGSPDIPGVERIPGDMFESQLPSAQAILLKLVLHDWSDEDCVKILRRCKEAVPREGGKVVIVDVVADAAAEHPFSKPRMVLDIDMMVFTGGRERTEEDWKGLILKAGYRGGYQIRDIEAIQSVIEAFP</sequence>
<evidence type="ECO:0000313" key="8">
    <source>
        <dbReference type="Proteomes" id="UP000825729"/>
    </source>
</evidence>
<dbReference type="SUPFAM" id="SSF46785">
    <property type="entry name" value="Winged helix' DNA-binding domain"/>
    <property type="match status" value="1"/>
</dbReference>
<evidence type="ECO:0000256" key="4">
    <source>
        <dbReference type="PIRSR" id="PIRSR005739-1"/>
    </source>
</evidence>
<proteinExistence type="predicted"/>
<dbReference type="AlphaFoldDB" id="A0AAV7EIQ5"/>
<evidence type="ECO:0000259" key="6">
    <source>
        <dbReference type="Pfam" id="PF08100"/>
    </source>
</evidence>
<feature type="domain" description="O-methyltransferase C-terminal" evidence="5">
    <location>
        <begin position="149"/>
        <end position="357"/>
    </location>
</feature>
<dbReference type="InterPro" id="IPR001077">
    <property type="entry name" value="COMT_C"/>
</dbReference>
<dbReference type="InterPro" id="IPR016461">
    <property type="entry name" value="COMT-like"/>
</dbReference>
<dbReference type="SUPFAM" id="SSF53335">
    <property type="entry name" value="S-adenosyl-L-methionine-dependent methyltransferases"/>
    <property type="match status" value="1"/>
</dbReference>
<dbReference type="PANTHER" id="PTHR11746">
    <property type="entry name" value="O-METHYLTRANSFERASE"/>
    <property type="match status" value="1"/>
</dbReference>
<dbReference type="Gene3D" id="3.40.50.150">
    <property type="entry name" value="Vaccinia Virus protein VP39"/>
    <property type="match status" value="1"/>
</dbReference>
<evidence type="ECO:0000256" key="1">
    <source>
        <dbReference type="ARBA" id="ARBA00022603"/>
    </source>
</evidence>
<evidence type="ECO:0000256" key="2">
    <source>
        <dbReference type="ARBA" id="ARBA00022679"/>
    </source>
</evidence>
<keyword evidence="3" id="KW-0949">S-adenosyl-L-methionine</keyword>
<dbReference type="Proteomes" id="UP000825729">
    <property type="component" value="Unassembled WGS sequence"/>
</dbReference>
<evidence type="ECO:0008006" key="9">
    <source>
        <dbReference type="Google" id="ProtNLM"/>
    </source>
</evidence>
<dbReference type="EMBL" id="JAINDJ010000005">
    <property type="protein sequence ID" value="KAG9447462.1"/>
    <property type="molecule type" value="Genomic_DNA"/>
</dbReference>
<dbReference type="PROSITE" id="PS51683">
    <property type="entry name" value="SAM_OMT_II"/>
    <property type="match status" value="1"/>
</dbReference>
<name>A0AAV7EIQ5_ARIFI</name>
<dbReference type="InterPro" id="IPR036388">
    <property type="entry name" value="WH-like_DNA-bd_sf"/>
</dbReference>
<keyword evidence="1" id="KW-0489">Methyltransferase</keyword>
<dbReference type="InterPro" id="IPR012967">
    <property type="entry name" value="COMT_dimerisation"/>
</dbReference>
<reference evidence="7 8" key="1">
    <citation type="submission" date="2021-07" db="EMBL/GenBank/DDBJ databases">
        <title>The Aristolochia fimbriata genome: insights into angiosperm evolution, floral development and chemical biosynthesis.</title>
        <authorList>
            <person name="Jiao Y."/>
        </authorList>
    </citation>
    <scope>NUCLEOTIDE SEQUENCE [LARGE SCALE GENOMIC DNA]</scope>
    <source>
        <strain evidence="7">IBCAS-2021</strain>
        <tissue evidence="7">Leaf</tissue>
    </source>
</reference>
<gene>
    <name evidence="7" type="ORF">H6P81_013590</name>
</gene>
<dbReference type="Pfam" id="PF08100">
    <property type="entry name" value="Dimerisation"/>
    <property type="match status" value="1"/>
</dbReference>
<organism evidence="7 8">
    <name type="scientific">Aristolochia fimbriata</name>
    <name type="common">White veined hardy Dutchman's pipe vine</name>
    <dbReference type="NCBI Taxonomy" id="158543"/>
    <lineage>
        <taxon>Eukaryota</taxon>
        <taxon>Viridiplantae</taxon>
        <taxon>Streptophyta</taxon>
        <taxon>Embryophyta</taxon>
        <taxon>Tracheophyta</taxon>
        <taxon>Spermatophyta</taxon>
        <taxon>Magnoliopsida</taxon>
        <taxon>Magnoliidae</taxon>
        <taxon>Piperales</taxon>
        <taxon>Aristolochiaceae</taxon>
        <taxon>Aristolochia</taxon>
    </lineage>
</organism>
<dbReference type="InterPro" id="IPR036390">
    <property type="entry name" value="WH_DNA-bd_sf"/>
</dbReference>
<protein>
    <recommendedName>
        <fullName evidence="9">O-methyltransferase</fullName>
    </recommendedName>
</protein>
<evidence type="ECO:0000256" key="3">
    <source>
        <dbReference type="ARBA" id="ARBA00022691"/>
    </source>
</evidence>
<evidence type="ECO:0000259" key="5">
    <source>
        <dbReference type="Pfam" id="PF00891"/>
    </source>
</evidence>
<feature type="domain" description="O-methyltransferase dimerisation" evidence="6">
    <location>
        <begin position="37"/>
        <end position="127"/>
    </location>
</feature>
<keyword evidence="2" id="KW-0808">Transferase</keyword>
<dbReference type="GO" id="GO:0046983">
    <property type="term" value="F:protein dimerization activity"/>
    <property type="evidence" value="ECO:0007669"/>
    <property type="project" value="InterPro"/>
</dbReference>
<feature type="active site" description="Proton acceptor" evidence="4">
    <location>
        <position position="282"/>
    </location>
</feature>
<evidence type="ECO:0000313" key="7">
    <source>
        <dbReference type="EMBL" id="KAG9447462.1"/>
    </source>
</evidence>
<dbReference type="Pfam" id="PF00891">
    <property type="entry name" value="Methyltransf_2"/>
    <property type="match status" value="1"/>
</dbReference>
<keyword evidence="8" id="KW-1185">Reference proteome</keyword>
<dbReference type="GO" id="GO:0032259">
    <property type="term" value="P:methylation"/>
    <property type="evidence" value="ECO:0007669"/>
    <property type="project" value="UniProtKB-KW"/>
</dbReference>
<dbReference type="Gene3D" id="1.10.10.10">
    <property type="entry name" value="Winged helix-like DNA-binding domain superfamily/Winged helix DNA-binding domain"/>
    <property type="match status" value="1"/>
</dbReference>
<comment type="caution">
    <text evidence="7">The sequence shown here is derived from an EMBL/GenBank/DDBJ whole genome shotgun (WGS) entry which is preliminary data.</text>
</comment>
<dbReference type="InterPro" id="IPR029063">
    <property type="entry name" value="SAM-dependent_MTases_sf"/>
</dbReference>